<reference evidence="2 3" key="1">
    <citation type="submission" date="2013-05" db="EMBL/GenBank/DDBJ databases">
        <title>Complete genome sequence of the lipase-producing bacterium Photobacterium gaetbulicola Gung47.</title>
        <authorList>
            <person name="Kim Y.-O."/>
        </authorList>
    </citation>
    <scope>NUCLEOTIDE SEQUENCE [LARGE SCALE GENOMIC DNA]</scope>
    <source>
        <strain evidence="2 3">Gung47</strain>
    </source>
</reference>
<keyword evidence="3" id="KW-1185">Reference proteome</keyword>
<proteinExistence type="predicted"/>
<dbReference type="HOGENOM" id="CLU_2992715_0_0_6"/>
<protein>
    <submittedName>
        <fullName evidence="2">Uncharacterized protein</fullName>
    </submittedName>
</protein>
<dbReference type="KEGG" id="pgb:H744_2c1406"/>
<accession>A0A0C5WSN6</accession>
<evidence type="ECO:0000256" key="1">
    <source>
        <dbReference type="SAM" id="MobiDB-lite"/>
    </source>
</evidence>
<evidence type="ECO:0000313" key="2">
    <source>
        <dbReference type="EMBL" id="AJR08084.1"/>
    </source>
</evidence>
<dbReference type="OrthoDB" id="5829392at2"/>
<dbReference type="AlphaFoldDB" id="A0A0C5WSN6"/>
<sequence length="57" mass="6634">MKHKRMSNRRIKQMLEDINHDGLFDEAIGNEHNAMVEGKEQSINEVPPNINMDSENK</sequence>
<gene>
    <name evidence="2" type="ORF">H744_2c1406</name>
</gene>
<dbReference type="EMBL" id="CP005974">
    <property type="protein sequence ID" value="AJR08084.1"/>
    <property type="molecule type" value="Genomic_DNA"/>
</dbReference>
<dbReference type="PATRIC" id="fig|658445.3.peg.3314"/>
<feature type="region of interest" description="Disordered" evidence="1">
    <location>
        <begin position="38"/>
        <end position="57"/>
    </location>
</feature>
<organism evidence="2 3">
    <name type="scientific">Photobacterium gaetbulicola Gung47</name>
    <dbReference type="NCBI Taxonomy" id="658445"/>
    <lineage>
        <taxon>Bacteria</taxon>
        <taxon>Pseudomonadati</taxon>
        <taxon>Pseudomonadota</taxon>
        <taxon>Gammaproteobacteria</taxon>
        <taxon>Vibrionales</taxon>
        <taxon>Vibrionaceae</taxon>
        <taxon>Photobacterium</taxon>
    </lineage>
</organism>
<dbReference type="Proteomes" id="UP000032303">
    <property type="component" value="Chromosome 2"/>
</dbReference>
<name>A0A0C5WSN6_9GAMM</name>
<evidence type="ECO:0000313" key="3">
    <source>
        <dbReference type="Proteomes" id="UP000032303"/>
    </source>
</evidence>